<proteinExistence type="predicted"/>
<evidence type="ECO:0000259" key="1">
    <source>
        <dbReference type="SMART" id="SM00587"/>
    </source>
</evidence>
<dbReference type="SMART" id="SM00587">
    <property type="entry name" value="CHK"/>
    <property type="match status" value="1"/>
</dbReference>
<reference evidence="2 3" key="1">
    <citation type="submission" date="2013-11" db="EMBL/GenBank/DDBJ databases">
        <title>Draft genome of the bovine lungworm Dictyocaulus viviparus.</title>
        <authorList>
            <person name="Mitreva M."/>
        </authorList>
    </citation>
    <scope>NUCLEOTIDE SEQUENCE [LARGE SCALE GENOMIC DNA]</scope>
    <source>
        <strain evidence="2 3">HannoverDv2000</strain>
    </source>
</reference>
<feature type="domain" description="CHK kinase-like" evidence="1">
    <location>
        <begin position="104"/>
        <end position="294"/>
    </location>
</feature>
<dbReference type="InterPro" id="IPR015897">
    <property type="entry name" value="CHK_kinase-like"/>
</dbReference>
<dbReference type="Pfam" id="PF02958">
    <property type="entry name" value="EcKL"/>
    <property type="match status" value="1"/>
</dbReference>
<name>A0A0D8XZC4_DICVI</name>
<sequence length="329" mass="38201">MLLSQLVAKELNMSTYTETQATVTLNGVTVFELKNSNVNYRVFLVRNNNNEAMELSDAAKLAAFFNSKFFHMNVTKNSMAIPCGRFEHSFRIDDDDVSYLVFVIRFQHGVRRRQLNEHELCQASHLHFVAEKMAIMHAINTATMPSELLRVIEENHENIRRYQKRVGTQLLEILREALKGELSRYFSIPTKIISKLETLMDSEDERAELSEHVICHGHLTAEKCFFNKTWNGSSANGYQYELVDISEWENVHFGDVASDLSNLIISSAEPYVRRKKYMTIFRSYYYSRVDRITTTFKLADLKELFQKHHKEAVLMGSVFVFKVLKNSRA</sequence>
<dbReference type="SUPFAM" id="SSF56112">
    <property type="entry name" value="Protein kinase-like (PK-like)"/>
    <property type="match status" value="1"/>
</dbReference>
<reference evidence="3" key="2">
    <citation type="journal article" date="2016" name="Sci. Rep.">
        <title>Dictyocaulus viviparus genome, variome and transcriptome elucidate lungworm biology and support future intervention.</title>
        <authorList>
            <person name="McNulty S.N."/>
            <person name="Strube C."/>
            <person name="Rosa B.A."/>
            <person name="Martin J.C."/>
            <person name="Tyagi R."/>
            <person name="Choi Y.J."/>
            <person name="Wang Q."/>
            <person name="Hallsworth Pepin K."/>
            <person name="Zhang X."/>
            <person name="Ozersky P."/>
            <person name="Wilson R.K."/>
            <person name="Sternberg P.W."/>
            <person name="Gasser R.B."/>
            <person name="Mitreva M."/>
        </authorList>
    </citation>
    <scope>NUCLEOTIDE SEQUENCE [LARGE SCALE GENOMIC DNA]</scope>
    <source>
        <strain evidence="3">HannoverDv2000</strain>
    </source>
</reference>
<gene>
    <name evidence="2" type="ORF">DICVIV_04754</name>
</gene>
<dbReference type="Proteomes" id="UP000053766">
    <property type="component" value="Unassembled WGS sequence"/>
</dbReference>
<organism evidence="2 3">
    <name type="scientific">Dictyocaulus viviparus</name>
    <name type="common">Bovine lungworm</name>
    <dbReference type="NCBI Taxonomy" id="29172"/>
    <lineage>
        <taxon>Eukaryota</taxon>
        <taxon>Metazoa</taxon>
        <taxon>Ecdysozoa</taxon>
        <taxon>Nematoda</taxon>
        <taxon>Chromadorea</taxon>
        <taxon>Rhabditida</taxon>
        <taxon>Rhabditina</taxon>
        <taxon>Rhabditomorpha</taxon>
        <taxon>Strongyloidea</taxon>
        <taxon>Metastrongylidae</taxon>
        <taxon>Dictyocaulus</taxon>
    </lineage>
</organism>
<dbReference type="STRING" id="29172.A0A0D8XZC4"/>
<dbReference type="AlphaFoldDB" id="A0A0D8XZC4"/>
<dbReference type="OrthoDB" id="190089at2759"/>
<keyword evidence="3" id="KW-1185">Reference proteome</keyword>
<protein>
    <recommendedName>
        <fullName evidence="1">CHK kinase-like domain-containing protein</fullName>
    </recommendedName>
</protein>
<evidence type="ECO:0000313" key="3">
    <source>
        <dbReference type="Proteomes" id="UP000053766"/>
    </source>
</evidence>
<evidence type="ECO:0000313" key="2">
    <source>
        <dbReference type="EMBL" id="KJH49124.1"/>
    </source>
</evidence>
<accession>A0A0D8XZC4</accession>
<dbReference type="InterPro" id="IPR004119">
    <property type="entry name" value="EcKL"/>
</dbReference>
<dbReference type="Gene3D" id="3.90.1200.10">
    <property type="match status" value="1"/>
</dbReference>
<dbReference type="InterPro" id="IPR011009">
    <property type="entry name" value="Kinase-like_dom_sf"/>
</dbReference>
<dbReference type="EMBL" id="KN716245">
    <property type="protein sequence ID" value="KJH49124.1"/>
    <property type="molecule type" value="Genomic_DNA"/>
</dbReference>